<keyword evidence="3" id="KW-0067">ATP-binding</keyword>
<dbReference type="GO" id="GO:0005694">
    <property type="term" value="C:chromosome"/>
    <property type="evidence" value="ECO:0007669"/>
    <property type="project" value="TreeGrafter"/>
</dbReference>
<evidence type="ECO:0000256" key="3">
    <source>
        <dbReference type="ARBA" id="ARBA00022840"/>
    </source>
</evidence>
<sequence length="665" mass="74928">MRKLPPLPNLPDQEDPPDTGSFHNLAVEFSVVEKTSPALILGLAEIVNSLLRDRLTKEKLSEVQSQYIRPENCPNLVAPKVNKQIWQQMRQATRNTDSALQKTQGLLISGLCAVLEYSFTSTTKRTNFREREGRQHNFSDQIREICEGKYKIVFGTPEALLNNHRGIFRSPLKKHLKAVFIDESHCIAKWGTNTKTEEAFRKDYGRLGELRSLLNRNVPFIALTATATPDVRAIIVKDLTMRDCVRIISDPNKPNIRYAVIETDPSDLYGTFGHIIDDIRKNNIKASKVLIFCRKKEHVKDLYELFSEHLGTHAYYRPSDQEPVDDRSRIFAMYHKKTHKLVKSTIEREFCEEDGIVRVVFCTIAFGMGVNVKGAHLVIHVGPSGDLDDYLQESGRIGRTGNQLNHAILLRYKGCTRSKNITKQMKNYVTNISECRRTLLLRPFSCTTEASSTSSIAKHCCCDVCAESCRCVCICGTSVDCKCNNFCPKQQYQSIAEIAIRTVHAEKNSVNTTTKKIVNVVTDEQLTCLQDHLMAYRSELAQNCCHEKLLTGLDYATGYSSMLVNDILKNIKYIESLQSLKSQFFFYNDEHAVKTWEIICDVLSLVTEQVTSSNETSSIAVAGNNGDASESASDCDSEDSNISIAERTVRLHIISSSEGEETCSD</sequence>
<dbReference type="Pfam" id="PF00270">
    <property type="entry name" value="DEAD"/>
    <property type="match status" value="1"/>
</dbReference>
<dbReference type="PROSITE" id="PS51192">
    <property type="entry name" value="HELICASE_ATP_BIND_1"/>
    <property type="match status" value="1"/>
</dbReference>
<keyword evidence="11" id="KW-1185">Reference proteome</keyword>
<dbReference type="SUPFAM" id="SSF52540">
    <property type="entry name" value="P-loop containing nucleoside triphosphate hydrolases"/>
    <property type="match status" value="1"/>
</dbReference>
<dbReference type="SMART" id="SM00490">
    <property type="entry name" value="HELICc"/>
    <property type="match status" value="1"/>
</dbReference>
<comment type="catalytic activity">
    <reaction evidence="7">
        <text>Couples ATP hydrolysis with the unwinding of duplex DNA by translocating in the 3'-5' direction.</text>
        <dbReference type="EC" id="5.6.2.4"/>
    </reaction>
</comment>
<keyword evidence="5" id="KW-0413">Isomerase</keyword>
<dbReference type="InterPro" id="IPR027417">
    <property type="entry name" value="P-loop_NTPase"/>
</dbReference>
<keyword evidence="6" id="KW-0539">Nucleus</keyword>
<evidence type="ECO:0000256" key="9">
    <source>
        <dbReference type="ARBA" id="ARBA00044542"/>
    </source>
</evidence>
<gene>
    <name evidence="10" type="ORF">PACLA_8A017069</name>
</gene>
<evidence type="ECO:0000313" key="10">
    <source>
        <dbReference type="EMBL" id="CAB3984182.1"/>
    </source>
</evidence>
<dbReference type="AlphaFoldDB" id="A0A6S7G5L2"/>
<evidence type="ECO:0000256" key="4">
    <source>
        <dbReference type="ARBA" id="ARBA00023125"/>
    </source>
</evidence>
<dbReference type="InterPro" id="IPR001650">
    <property type="entry name" value="Helicase_C-like"/>
</dbReference>
<reference evidence="10" key="1">
    <citation type="submission" date="2020-04" db="EMBL/GenBank/DDBJ databases">
        <authorList>
            <person name="Alioto T."/>
            <person name="Alioto T."/>
            <person name="Gomez Garrido J."/>
        </authorList>
    </citation>
    <scope>NUCLEOTIDE SEQUENCE</scope>
    <source>
        <strain evidence="10">A484AB</strain>
    </source>
</reference>
<keyword evidence="4" id="KW-0238">DNA-binding</keyword>
<dbReference type="InterPro" id="IPR014001">
    <property type="entry name" value="Helicase_ATP-bd"/>
</dbReference>
<dbReference type="EMBL" id="CACRXK020000705">
    <property type="protein sequence ID" value="CAB3984182.1"/>
    <property type="molecule type" value="Genomic_DNA"/>
</dbReference>
<evidence type="ECO:0000256" key="6">
    <source>
        <dbReference type="ARBA" id="ARBA00023242"/>
    </source>
</evidence>
<evidence type="ECO:0000256" key="1">
    <source>
        <dbReference type="ARBA" id="ARBA00005446"/>
    </source>
</evidence>
<dbReference type="InterPro" id="IPR011545">
    <property type="entry name" value="DEAD/DEAH_box_helicase_dom"/>
</dbReference>
<organism evidence="10 11">
    <name type="scientific">Paramuricea clavata</name>
    <name type="common">Red gorgonian</name>
    <name type="synonym">Violescent sea-whip</name>
    <dbReference type="NCBI Taxonomy" id="317549"/>
    <lineage>
        <taxon>Eukaryota</taxon>
        <taxon>Metazoa</taxon>
        <taxon>Cnidaria</taxon>
        <taxon>Anthozoa</taxon>
        <taxon>Octocorallia</taxon>
        <taxon>Malacalcyonacea</taxon>
        <taxon>Plexauridae</taxon>
        <taxon>Paramuricea</taxon>
    </lineage>
</organism>
<name>A0A6S7G5L2_PARCT</name>
<protein>
    <recommendedName>
        <fullName evidence="8">DNA 3'-5' helicase</fullName>
        <ecNumber evidence="8">5.6.2.4</ecNumber>
    </recommendedName>
    <alternativeName>
        <fullName evidence="9">DNA 3'-5' helicase BLM</fullName>
    </alternativeName>
</protein>
<keyword evidence="2" id="KW-0547">Nucleotide-binding</keyword>
<dbReference type="OrthoDB" id="10066609at2759"/>
<dbReference type="GO" id="GO:0043138">
    <property type="term" value="F:3'-5' DNA helicase activity"/>
    <property type="evidence" value="ECO:0007669"/>
    <property type="project" value="UniProtKB-EC"/>
</dbReference>
<dbReference type="EC" id="5.6.2.4" evidence="8"/>
<dbReference type="GO" id="GO:0000724">
    <property type="term" value="P:double-strand break repair via homologous recombination"/>
    <property type="evidence" value="ECO:0007669"/>
    <property type="project" value="TreeGrafter"/>
</dbReference>
<dbReference type="GO" id="GO:0005737">
    <property type="term" value="C:cytoplasm"/>
    <property type="evidence" value="ECO:0007669"/>
    <property type="project" value="TreeGrafter"/>
</dbReference>
<evidence type="ECO:0000256" key="5">
    <source>
        <dbReference type="ARBA" id="ARBA00023235"/>
    </source>
</evidence>
<dbReference type="Pfam" id="PF00271">
    <property type="entry name" value="Helicase_C"/>
    <property type="match status" value="1"/>
</dbReference>
<evidence type="ECO:0000256" key="8">
    <source>
        <dbReference type="ARBA" id="ARBA00034808"/>
    </source>
</evidence>
<comment type="similarity">
    <text evidence="1">Belongs to the helicase family. RecQ subfamily.</text>
</comment>
<dbReference type="GO" id="GO:0005634">
    <property type="term" value="C:nucleus"/>
    <property type="evidence" value="ECO:0007669"/>
    <property type="project" value="TreeGrafter"/>
</dbReference>
<comment type="caution">
    <text evidence="10">The sequence shown here is derived from an EMBL/GenBank/DDBJ whole genome shotgun (WGS) entry which is preliminary data.</text>
</comment>
<evidence type="ECO:0000256" key="7">
    <source>
        <dbReference type="ARBA" id="ARBA00034617"/>
    </source>
</evidence>
<evidence type="ECO:0000256" key="2">
    <source>
        <dbReference type="ARBA" id="ARBA00022741"/>
    </source>
</evidence>
<dbReference type="GO" id="GO:0005524">
    <property type="term" value="F:ATP binding"/>
    <property type="evidence" value="ECO:0007669"/>
    <property type="project" value="UniProtKB-KW"/>
</dbReference>
<dbReference type="GO" id="GO:0003677">
    <property type="term" value="F:DNA binding"/>
    <property type="evidence" value="ECO:0007669"/>
    <property type="project" value="UniProtKB-KW"/>
</dbReference>
<dbReference type="PANTHER" id="PTHR13710">
    <property type="entry name" value="DNA HELICASE RECQ FAMILY MEMBER"/>
    <property type="match status" value="1"/>
</dbReference>
<dbReference type="Gene3D" id="3.40.50.300">
    <property type="entry name" value="P-loop containing nucleotide triphosphate hydrolases"/>
    <property type="match status" value="2"/>
</dbReference>
<dbReference type="PROSITE" id="PS51194">
    <property type="entry name" value="HELICASE_CTER"/>
    <property type="match status" value="1"/>
</dbReference>
<accession>A0A6S7G5L2</accession>
<dbReference type="PANTHER" id="PTHR13710:SF153">
    <property type="entry name" value="RECQ-LIKE DNA HELICASE BLM"/>
    <property type="match status" value="1"/>
</dbReference>
<dbReference type="Proteomes" id="UP001152795">
    <property type="component" value="Unassembled WGS sequence"/>
</dbReference>
<dbReference type="GO" id="GO:0009378">
    <property type="term" value="F:four-way junction helicase activity"/>
    <property type="evidence" value="ECO:0007669"/>
    <property type="project" value="TreeGrafter"/>
</dbReference>
<proteinExistence type="inferred from homology"/>
<evidence type="ECO:0000313" key="11">
    <source>
        <dbReference type="Proteomes" id="UP001152795"/>
    </source>
</evidence>